<dbReference type="Pfam" id="PF03733">
    <property type="entry name" value="YccF"/>
    <property type="match status" value="2"/>
</dbReference>
<accession>A0A8J2XRS7</accession>
<dbReference type="EMBL" id="BMJC01000001">
    <property type="protein sequence ID" value="GGA90278.1"/>
    <property type="molecule type" value="Genomic_DNA"/>
</dbReference>
<evidence type="ECO:0000259" key="2">
    <source>
        <dbReference type="Pfam" id="PF03733"/>
    </source>
</evidence>
<evidence type="ECO:0000313" key="3">
    <source>
        <dbReference type="EMBL" id="GGA90278.1"/>
    </source>
</evidence>
<dbReference type="Proteomes" id="UP000607559">
    <property type="component" value="Unassembled WGS sequence"/>
</dbReference>
<feature type="transmembrane region" description="Helical" evidence="1">
    <location>
        <begin position="92"/>
        <end position="115"/>
    </location>
</feature>
<dbReference type="NCBIfam" id="NF008740">
    <property type="entry name" value="PRK11770.1-2"/>
    <property type="match status" value="1"/>
</dbReference>
<name>A0A8J2XRS7_9BACT</name>
<dbReference type="PIRSF" id="PIRSF028777">
    <property type="entry name" value="UCP028777"/>
    <property type="match status" value="1"/>
</dbReference>
<keyword evidence="1" id="KW-0472">Membrane</keyword>
<dbReference type="PANTHER" id="PTHR42903:SF1">
    <property type="entry name" value="INNER MEMBRANE PROTEIN YCCF"/>
    <property type="match status" value="1"/>
</dbReference>
<dbReference type="PANTHER" id="PTHR42903">
    <property type="entry name" value="INNER MEMBRANE PROTEIN YCCF"/>
    <property type="match status" value="1"/>
</dbReference>
<dbReference type="AlphaFoldDB" id="A0A8J2XRS7"/>
<reference evidence="3" key="2">
    <citation type="submission" date="2020-09" db="EMBL/GenBank/DDBJ databases">
        <authorList>
            <person name="Sun Q."/>
            <person name="Zhou Y."/>
        </authorList>
    </citation>
    <scope>NUCLEOTIDE SEQUENCE</scope>
    <source>
        <strain evidence="3">CGMCC 1.15448</strain>
    </source>
</reference>
<sequence>MQFKIEIPYFQRMNILGNLIWLIFGGLAAALGYIVGGCILCLTIIGIPFGLQCFKLARLELWPFGSRVVPVNSATGCLSIFFNILWLLCGGLYTALVHLLCAFLLFITIIGIPFARQHLKLMELSLMPFGKQVL</sequence>
<evidence type="ECO:0000256" key="1">
    <source>
        <dbReference type="SAM" id="Phobius"/>
    </source>
</evidence>
<dbReference type="InterPro" id="IPR031308">
    <property type="entry name" value="UCP028777"/>
</dbReference>
<feature type="domain" description="Inner membrane component" evidence="2">
    <location>
        <begin position="16"/>
        <end position="65"/>
    </location>
</feature>
<keyword evidence="1" id="KW-0812">Transmembrane</keyword>
<gene>
    <name evidence="3" type="ORF">GCM10011511_11910</name>
</gene>
<dbReference type="InterPro" id="IPR005185">
    <property type="entry name" value="YccF"/>
</dbReference>
<protein>
    <recommendedName>
        <fullName evidence="2">Inner membrane component domain-containing protein</fullName>
    </recommendedName>
</protein>
<feature type="transmembrane region" description="Helical" evidence="1">
    <location>
        <begin position="68"/>
        <end position="86"/>
    </location>
</feature>
<feature type="domain" description="Inner membrane component" evidence="2">
    <location>
        <begin position="81"/>
        <end position="131"/>
    </location>
</feature>
<evidence type="ECO:0000313" key="4">
    <source>
        <dbReference type="Proteomes" id="UP000607559"/>
    </source>
</evidence>
<comment type="caution">
    <text evidence="3">The sequence shown here is derived from an EMBL/GenBank/DDBJ whole genome shotgun (WGS) entry which is preliminary data.</text>
</comment>
<reference evidence="3" key="1">
    <citation type="journal article" date="2014" name="Int. J. Syst. Evol. Microbiol.">
        <title>Complete genome sequence of Corynebacterium casei LMG S-19264T (=DSM 44701T), isolated from a smear-ripened cheese.</title>
        <authorList>
            <consortium name="US DOE Joint Genome Institute (JGI-PGF)"/>
            <person name="Walter F."/>
            <person name="Albersmeier A."/>
            <person name="Kalinowski J."/>
            <person name="Ruckert C."/>
        </authorList>
    </citation>
    <scope>NUCLEOTIDE SEQUENCE</scope>
    <source>
        <strain evidence="3">CGMCC 1.15448</strain>
    </source>
</reference>
<feature type="transmembrane region" description="Helical" evidence="1">
    <location>
        <begin position="20"/>
        <end position="47"/>
    </location>
</feature>
<organism evidence="3 4">
    <name type="scientific">Puia dinghuensis</name>
    <dbReference type="NCBI Taxonomy" id="1792502"/>
    <lineage>
        <taxon>Bacteria</taxon>
        <taxon>Pseudomonadati</taxon>
        <taxon>Bacteroidota</taxon>
        <taxon>Chitinophagia</taxon>
        <taxon>Chitinophagales</taxon>
        <taxon>Chitinophagaceae</taxon>
        <taxon>Puia</taxon>
    </lineage>
</organism>
<proteinExistence type="predicted"/>
<dbReference type="GO" id="GO:0005886">
    <property type="term" value="C:plasma membrane"/>
    <property type="evidence" value="ECO:0007669"/>
    <property type="project" value="TreeGrafter"/>
</dbReference>
<dbReference type="InterPro" id="IPR052937">
    <property type="entry name" value="Inner_membrane_protein"/>
</dbReference>
<keyword evidence="4" id="KW-1185">Reference proteome</keyword>
<keyword evidence="1" id="KW-1133">Transmembrane helix</keyword>